<keyword evidence="3" id="KW-1185">Reference proteome</keyword>
<feature type="compositionally biased region" description="Low complexity" evidence="1">
    <location>
        <begin position="62"/>
        <end position="75"/>
    </location>
</feature>
<feature type="compositionally biased region" description="Basic and acidic residues" evidence="1">
    <location>
        <begin position="76"/>
        <end position="98"/>
    </location>
</feature>
<protein>
    <submittedName>
        <fullName evidence="2">Uncharacterized protein</fullName>
    </submittedName>
</protein>
<evidence type="ECO:0000256" key="1">
    <source>
        <dbReference type="SAM" id="MobiDB-lite"/>
    </source>
</evidence>
<comment type="caution">
    <text evidence="2">The sequence shown here is derived from an EMBL/GenBank/DDBJ whole genome shotgun (WGS) entry which is preliminary data.</text>
</comment>
<feature type="region of interest" description="Disordered" evidence="1">
    <location>
        <begin position="1"/>
        <end position="30"/>
    </location>
</feature>
<evidence type="ECO:0000313" key="2">
    <source>
        <dbReference type="EMBL" id="GMH29000.1"/>
    </source>
</evidence>
<sequence>MCHIRFHKASPPLTDSLPLPSPLSSPSLLPPHSPWVALNEDFLAANSSEDSIDHPLGNGPTSSLSKSPVSWSVVVQRDRPRLAKSPVQDEGRESEHSHPGPQPAKVHPSFTTVQVLPILASSAINGPEDGVSIPSVDAESQGPGAAADSEANSVLQSPSKVAGVASELNAPNLPPSPLNPADGGFEVDGGDVMLSFDWHELPGAQEQHLEAMLESVVVLLQFTFSGADGMPLFLSDLTWMPFDLLSYLC</sequence>
<feature type="region of interest" description="Disordered" evidence="1">
    <location>
        <begin position="130"/>
        <end position="158"/>
    </location>
</feature>
<gene>
    <name evidence="2" type="ORF">Nepgr_030843</name>
</gene>
<organism evidence="2 3">
    <name type="scientific">Nepenthes gracilis</name>
    <name type="common">Slender pitcher plant</name>
    <dbReference type="NCBI Taxonomy" id="150966"/>
    <lineage>
        <taxon>Eukaryota</taxon>
        <taxon>Viridiplantae</taxon>
        <taxon>Streptophyta</taxon>
        <taxon>Embryophyta</taxon>
        <taxon>Tracheophyta</taxon>
        <taxon>Spermatophyta</taxon>
        <taxon>Magnoliopsida</taxon>
        <taxon>eudicotyledons</taxon>
        <taxon>Gunneridae</taxon>
        <taxon>Pentapetalae</taxon>
        <taxon>Caryophyllales</taxon>
        <taxon>Nepenthaceae</taxon>
        <taxon>Nepenthes</taxon>
    </lineage>
</organism>
<dbReference type="EMBL" id="BSYO01000035">
    <property type="protein sequence ID" value="GMH29000.1"/>
    <property type="molecule type" value="Genomic_DNA"/>
</dbReference>
<reference evidence="2" key="1">
    <citation type="submission" date="2023-05" db="EMBL/GenBank/DDBJ databases">
        <title>Nepenthes gracilis genome sequencing.</title>
        <authorList>
            <person name="Fukushima K."/>
        </authorList>
    </citation>
    <scope>NUCLEOTIDE SEQUENCE</scope>
    <source>
        <strain evidence="2">SING2019-196</strain>
    </source>
</reference>
<dbReference type="AlphaFoldDB" id="A0AAD3TFC3"/>
<proteinExistence type="predicted"/>
<accession>A0AAD3TFC3</accession>
<feature type="compositionally biased region" description="Pro residues" evidence="1">
    <location>
        <begin position="19"/>
        <end position="30"/>
    </location>
</feature>
<evidence type="ECO:0000313" key="3">
    <source>
        <dbReference type="Proteomes" id="UP001279734"/>
    </source>
</evidence>
<feature type="region of interest" description="Disordered" evidence="1">
    <location>
        <begin position="48"/>
        <end position="107"/>
    </location>
</feature>
<dbReference type="Proteomes" id="UP001279734">
    <property type="component" value="Unassembled WGS sequence"/>
</dbReference>
<name>A0AAD3TFC3_NEPGR</name>